<feature type="region of interest" description="Disordered" evidence="1">
    <location>
        <begin position="1"/>
        <end position="80"/>
    </location>
</feature>
<feature type="compositionally biased region" description="Polar residues" evidence="1">
    <location>
        <begin position="382"/>
        <end position="392"/>
    </location>
</feature>
<evidence type="ECO:0000313" key="3">
    <source>
        <dbReference type="Proteomes" id="UP000887568"/>
    </source>
</evidence>
<dbReference type="EnsemblMetazoa" id="XM_038197044.1">
    <property type="protein sequence ID" value="XP_038052972.1"/>
    <property type="gene ID" value="LOC119725578"/>
</dbReference>
<feature type="compositionally biased region" description="Polar residues" evidence="1">
    <location>
        <begin position="288"/>
        <end position="314"/>
    </location>
</feature>
<dbReference type="GeneID" id="119725578"/>
<proteinExistence type="predicted"/>
<feature type="region of interest" description="Disordered" evidence="1">
    <location>
        <begin position="374"/>
        <end position="471"/>
    </location>
</feature>
<accession>A0A913ZMJ5</accession>
<feature type="region of interest" description="Disordered" evidence="1">
    <location>
        <begin position="150"/>
        <end position="250"/>
    </location>
</feature>
<evidence type="ECO:0000313" key="2">
    <source>
        <dbReference type="EnsemblMetazoa" id="XP_038052972.1"/>
    </source>
</evidence>
<feature type="compositionally biased region" description="Polar residues" evidence="1">
    <location>
        <begin position="153"/>
        <end position="162"/>
    </location>
</feature>
<feature type="region of interest" description="Disordered" evidence="1">
    <location>
        <begin position="562"/>
        <end position="593"/>
    </location>
</feature>
<dbReference type="OrthoDB" id="10440612at2759"/>
<feature type="compositionally biased region" description="Pro residues" evidence="1">
    <location>
        <begin position="340"/>
        <end position="349"/>
    </location>
</feature>
<protein>
    <submittedName>
        <fullName evidence="2">Uncharacterized protein</fullName>
    </submittedName>
</protein>
<organism evidence="2 3">
    <name type="scientific">Patiria miniata</name>
    <name type="common">Bat star</name>
    <name type="synonym">Asterina miniata</name>
    <dbReference type="NCBI Taxonomy" id="46514"/>
    <lineage>
        <taxon>Eukaryota</taxon>
        <taxon>Metazoa</taxon>
        <taxon>Echinodermata</taxon>
        <taxon>Eleutherozoa</taxon>
        <taxon>Asterozoa</taxon>
        <taxon>Asteroidea</taxon>
        <taxon>Valvatacea</taxon>
        <taxon>Valvatida</taxon>
        <taxon>Asterinidae</taxon>
        <taxon>Patiria</taxon>
    </lineage>
</organism>
<name>A0A913ZMJ5_PATMI</name>
<feature type="region of interest" description="Disordered" evidence="1">
    <location>
        <begin position="330"/>
        <end position="351"/>
    </location>
</feature>
<feature type="compositionally biased region" description="Basic and acidic residues" evidence="1">
    <location>
        <begin position="1"/>
        <end position="11"/>
    </location>
</feature>
<dbReference type="RefSeq" id="XP_038052972.1">
    <property type="nucleotide sequence ID" value="XM_038197044.1"/>
</dbReference>
<keyword evidence="3" id="KW-1185">Reference proteome</keyword>
<feature type="compositionally biased region" description="Polar residues" evidence="1">
    <location>
        <begin position="172"/>
        <end position="200"/>
    </location>
</feature>
<dbReference type="AlphaFoldDB" id="A0A913ZMJ5"/>
<feature type="compositionally biased region" description="Basic and acidic residues" evidence="1">
    <location>
        <begin position="407"/>
        <end position="430"/>
    </location>
</feature>
<sequence length="825" mass="90237">MSASETTERKGKFFKAIVTTPPDLSKPKNKATARPSALPTLQPRKYRPVDRAPGTSAKTAPGPTGEATASVPGGDANETPNIIGRLEEATSGVKCEETGRCGDDVRNLTKLLFNRNVSGFLNESNKLEDIAIIQTIFNANHVPQTDAIDTRSHVSSHQQKMASKTEVDLPCPSTQPGLRSTVQSEPNQLNQGTNIGTSRTYRPLLVRGKQGGVLRLATSDAKDEPPPPPSDGNNQPKQTDKRFVGKQRTVGAYPMRLPKLSVQQRELGNKSCSGKETGNQDSDKVCCGTTNIKRSRGRQQMSKSTGSTEAGTSIFYPSSSNVTIIRRRGRHAKPRAGSPMPSPRKPLPPIRRRHHSDICTVCPEVHDWKGLARNPRWYPSAKSGSERGTTCSCEKGSTDAPSTECDQDCRADTASEERVEAGEGQTLKREDEEESTDEQMKDAQESNWFPEKSIAVPNSEDSDNDEESKTTCDKTCNVEMSKGSDDILHAHCQWLTSGNSSLSGGHKHILLVDGDGYNLPERLRMDGLDFECDNTTEIAFEDDSALLQAVLLRNHALNYGVVSESGDPNPPTEVKGQAGEMAENGNQPVGTRKYKRFDDRSGRLTYPTRLVQGSCEAVGRLCRLSNQVDRQGSQMSIIPRAEVIMTSRGQRKVVNSSLVAVGRGQSASNVQSGEEVSRGSEEVVIKDDSSSEALLKREMNRYLHSLRHENAREKRYHQSSASSAQNIPMKVQNLSAVRPITADISSTSVLASQVTKAVGFIPSVSRDEYESLCRKTAHPTARFPRAPAAALPPIAGTNPREMLLIKRFDGEVKGMQLPRQRERKN</sequence>
<dbReference type="OMA" id="CGDDVRN"/>
<feature type="compositionally biased region" description="Polar residues" evidence="1">
    <location>
        <begin position="264"/>
        <end position="280"/>
    </location>
</feature>
<feature type="region of interest" description="Disordered" evidence="1">
    <location>
        <begin position="264"/>
        <end position="314"/>
    </location>
</feature>
<dbReference type="Proteomes" id="UP000887568">
    <property type="component" value="Unplaced"/>
</dbReference>
<reference evidence="2" key="1">
    <citation type="submission" date="2022-11" db="UniProtKB">
        <authorList>
            <consortium name="EnsemblMetazoa"/>
        </authorList>
    </citation>
    <scope>IDENTIFICATION</scope>
</reference>
<evidence type="ECO:0000256" key="1">
    <source>
        <dbReference type="SAM" id="MobiDB-lite"/>
    </source>
</evidence>